<dbReference type="InterPro" id="IPR036291">
    <property type="entry name" value="NAD(P)-bd_dom_sf"/>
</dbReference>
<comment type="similarity">
    <text evidence="2">Belongs to the short-chain dehydrogenases/reductases (SDR) family.</text>
</comment>
<protein>
    <submittedName>
        <fullName evidence="3">NAD(P)-dependent dehydrogenase (Short-subunit alcohol dehydrogenase family)</fullName>
    </submittedName>
</protein>
<keyword evidence="1" id="KW-0560">Oxidoreductase</keyword>
<dbReference type="Pfam" id="PF00106">
    <property type="entry name" value="adh_short"/>
    <property type="match status" value="1"/>
</dbReference>
<dbReference type="Gene3D" id="3.40.50.720">
    <property type="entry name" value="NAD(P)-binding Rossmann-like Domain"/>
    <property type="match status" value="1"/>
</dbReference>
<sequence>MTKTIVITGASTGIGANAAARLAREGWDVAIVGRNRERTTRVAASVDGTPFVADFDRLDEVRDLAAALTSHYPRIDVLANNAGGLVSGRGLSADGHERTLQLNHLAPFLLTNLLLPRLLESGGRVVSTSSVMNLVGRVRLDDLEWSRRRWLGGWPAYGTSKLETILFARELARRTGLQSYSFHPGYVATGFGADSAFIKLSYLVRSGGFGVPVEQGAEPLVLLATGQAAPAANGSYYDRLKPNGRTRAQGRDDALAAALWQRSAELVGIDA</sequence>
<gene>
    <name evidence="3" type="ORF">ABIE21_000238</name>
</gene>
<dbReference type="PRINTS" id="PR00081">
    <property type="entry name" value="GDHRDH"/>
</dbReference>
<dbReference type="EMBL" id="JBEPSJ010000001">
    <property type="protein sequence ID" value="MET4580748.1"/>
    <property type="molecule type" value="Genomic_DNA"/>
</dbReference>
<proteinExistence type="inferred from homology"/>
<keyword evidence="4" id="KW-1185">Reference proteome</keyword>
<dbReference type="RefSeq" id="WP_354022961.1">
    <property type="nucleotide sequence ID" value="NZ_JBEPSJ010000001.1"/>
</dbReference>
<accession>A0ABV2QI82</accession>
<dbReference type="PANTHER" id="PTHR43157">
    <property type="entry name" value="PHOSPHATIDYLINOSITOL-GLYCAN BIOSYNTHESIS CLASS F PROTEIN-RELATED"/>
    <property type="match status" value="1"/>
</dbReference>
<evidence type="ECO:0000313" key="3">
    <source>
        <dbReference type="EMBL" id="MET4580748.1"/>
    </source>
</evidence>
<dbReference type="InterPro" id="IPR002347">
    <property type="entry name" value="SDR_fam"/>
</dbReference>
<name>A0ABV2QI82_9MICO</name>
<organism evidence="3 4">
    <name type="scientific">Conyzicola nivalis</name>
    <dbReference type="NCBI Taxonomy" id="1477021"/>
    <lineage>
        <taxon>Bacteria</taxon>
        <taxon>Bacillati</taxon>
        <taxon>Actinomycetota</taxon>
        <taxon>Actinomycetes</taxon>
        <taxon>Micrococcales</taxon>
        <taxon>Microbacteriaceae</taxon>
        <taxon>Conyzicola</taxon>
    </lineage>
</organism>
<evidence type="ECO:0000313" key="4">
    <source>
        <dbReference type="Proteomes" id="UP001549257"/>
    </source>
</evidence>
<dbReference type="SUPFAM" id="SSF51735">
    <property type="entry name" value="NAD(P)-binding Rossmann-fold domains"/>
    <property type="match status" value="1"/>
</dbReference>
<dbReference type="PANTHER" id="PTHR43157:SF31">
    <property type="entry name" value="PHOSPHATIDYLINOSITOL-GLYCAN BIOSYNTHESIS CLASS F PROTEIN"/>
    <property type="match status" value="1"/>
</dbReference>
<evidence type="ECO:0000256" key="1">
    <source>
        <dbReference type="ARBA" id="ARBA00023002"/>
    </source>
</evidence>
<comment type="caution">
    <text evidence="3">The sequence shown here is derived from an EMBL/GenBank/DDBJ whole genome shotgun (WGS) entry which is preliminary data.</text>
</comment>
<reference evidence="3 4" key="1">
    <citation type="submission" date="2024-06" db="EMBL/GenBank/DDBJ databases">
        <title>Sorghum-associated microbial communities from plants grown in Nebraska, USA.</title>
        <authorList>
            <person name="Schachtman D."/>
        </authorList>
    </citation>
    <scope>NUCLEOTIDE SEQUENCE [LARGE SCALE GENOMIC DNA]</scope>
    <source>
        <strain evidence="3 4">2857</strain>
    </source>
</reference>
<dbReference type="Proteomes" id="UP001549257">
    <property type="component" value="Unassembled WGS sequence"/>
</dbReference>
<dbReference type="PRINTS" id="PR00080">
    <property type="entry name" value="SDRFAMILY"/>
</dbReference>
<evidence type="ECO:0000256" key="2">
    <source>
        <dbReference type="RuleBase" id="RU000363"/>
    </source>
</evidence>